<evidence type="ECO:0000256" key="1">
    <source>
        <dbReference type="SAM" id="SignalP"/>
    </source>
</evidence>
<accession>A0A4C1TNT5</accession>
<dbReference type="Proteomes" id="UP000299102">
    <property type="component" value="Unassembled WGS sequence"/>
</dbReference>
<name>A0A4C1TNT5_EUMVA</name>
<reference evidence="2 3" key="1">
    <citation type="journal article" date="2019" name="Commun. Biol.">
        <title>The bagworm genome reveals a unique fibroin gene that provides high tensile strength.</title>
        <authorList>
            <person name="Kono N."/>
            <person name="Nakamura H."/>
            <person name="Ohtoshi R."/>
            <person name="Tomita M."/>
            <person name="Numata K."/>
            <person name="Arakawa K."/>
        </authorList>
    </citation>
    <scope>NUCLEOTIDE SEQUENCE [LARGE SCALE GENOMIC DNA]</scope>
</reference>
<comment type="caution">
    <text evidence="2">The sequence shown here is derived from an EMBL/GenBank/DDBJ whole genome shotgun (WGS) entry which is preliminary data.</text>
</comment>
<feature type="chain" id="PRO_5020029807" evidence="1">
    <location>
        <begin position="19"/>
        <end position="85"/>
    </location>
</feature>
<organism evidence="2 3">
    <name type="scientific">Eumeta variegata</name>
    <name type="common">Bagworm moth</name>
    <name type="synonym">Eumeta japonica</name>
    <dbReference type="NCBI Taxonomy" id="151549"/>
    <lineage>
        <taxon>Eukaryota</taxon>
        <taxon>Metazoa</taxon>
        <taxon>Ecdysozoa</taxon>
        <taxon>Arthropoda</taxon>
        <taxon>Hexapoda</taxon>
        <taxon>Insecta</taxon>
        <taxon>Pterygota</taxon>
        <taxon>Neoptera</taxon>
        <taxon>Endopterygota</taxon>
        <taxon>Lepidoptera</taxon>
        <taxon>Glossata</taxon>
        <taxon>Ditrysia</taxon>
        <taxon>Tineoidea</taxon>
        <taxon>Psychidae</taxon>
        <taxon>Oiketicinae</taxon>
        <taxon>Eumeta</taxon>
    </lineage>
</organism>
<dbReference type="AlphaFoldDB" id="A0A4C1TNT5"/>
<dbReference type="EMBL" id="BGZK01000072">
    <property type="protein sequence ID" value="GBP15517.1"/>
    <property type="molecule type" value="Genomic_DNA"/>
</dbReference>
<keyword evidence="3" id="KW-1185">Reference proteome</keyword>
<dbReference type="OrthoDB" id="7685922at2759"/>
<sequence>MHLSRVLFSISILTTVYGDFRIKGKVKKRNTLVNYESSILPQCVYNGSVFHDEGALYAVVSKSNYIFTGKISSIDRARRAGAARA</sequence>
<gene>
    <name evidence="2" type="ORF">EVAR_9295_1</name>
</gene>
<feature type="signal peptide" evidence="1">
    <location>
        <begin position="1"/>
        <end position="18"/>
    </location>
</feature>
<protein>
    <submittedName>
        <fullName evidence="2">Uncharacterized protein</fullName>
    </submittedName>
</protein>
<evidence type="ECO:0000313" key="3">
    <source>
        <dbReference type="Proteomes" id="UP000299102"/>
    </source>
</evidence>
<keyword evidence="1" id="KW-0732">Signal</keyword>
<proteinExistence type="predicted"/>
<evidence type="ECO:0000313" key="2">
    <source>
        <dbReference type="EMBL" id="GBP15517.1"/>
    </source>
</evidence>